<proteinExistence type="predicted"/>
<dbReference type="PANTHER" id="PTHR48079">
    <property type="entry name" value="PROTEIN YEEZ"/>
    <property type="match status" value="1"/>
</dbReference>
<evidence type="ECO:0008006" key="3">
    <source>
        <dbReference type="Google" id="ProtNLM"/>
    </source>
</evidence>
<dbReference type="AlphaFoldDB" id="A0AAD5VPQ8"/>
<gene>
    <name evidence="1" type="ORF">NP233_g7180</name>
</gene>
<accession>A0AAD5VPQ8</accession>
<dbReference type="GO" id="GO:0004029">
    <property type="term" value="F:aldehyde dehydrogenase (NAD+) activity"/>
    <property type="evidence" value="ECO:0007669"/>
    <property type="project" value="TreeGrafter"/>
</dbReference>
<dbReference type="Proteomes" id="UP001213000">
    <property type="component" value="Unassembled WGS sequence"/>
</dbReference>
<dbReference type="Gene3D" id="3.40.50.720">
    <property type="entry name" value="NAD(P)-binding Rossmann-like Domain"/>
    <property type="match status" value="1"/>
</dbReference>
<evidence type="ECO:0000313" key="1">
    <source>
        <dbReference type="EMBL" id="KAJ3566143.1"/>
    </source>
</evidence>
<evidence type="ECO:0000313" key="2">
    <source>
        <dbReference type="Proteomes" id="UP001213000"/>
    </source>
</evidence>
<dbReference type="InterPro" id="IPR051783">
    <property type="entry name" value="NAD(P)-dependent_oxidoreduct"/>
</dbReference>
<comment type="caution">
    <text evidence="1">The sequence shown here is derived from an EMBL/GenBank/DDBJ whole genome shotgun (WGS) entry which is preliminary data.</text>
</comment>
<dbReference type="PANTHER" id="PTHR48079:SF6">
    <property type="entry name" value="NAD(P)-BINDING DOMAIN-CONTAINING PROTEIN-RELATED"/>
    <property type="match status" value="1"/>
</dbReference>
<dbReference type="SUPFAM" id="SSF51735">
    <property type="entry name" value="NAD(P)-binding Rossmann-fold domains"/>
    <property type="match status" value="1"/>
</dbReference>
<dbReference type="InterPro" id="IPR036291">
    <property type="entry name" value="NAD(P)-bd_dom_sf"/>
</dbReference>
<name>A0AAD5VPQ8_9AGAR</name>
<organism evidence="1 2">
    <name type="scientific">Leucocoprinus birnbaumii</name>
    <dbReference type="NCBI Taxonomy" id="56174"/>
    <lineage>
        <taxon>Eukaryota</taxon>
        <taxon>Fungi</taxon>
        <taxon>Dikarya</taxon>
        <taxon>Basidiomycota</taxon>
        <taxon>Agaricomycotina</taxon>
        <taxon>Agaricomycetes</taxon>
        <taxon>Agaricomycetidae</taxon>
        <taxon>Agaricales</taxon>
        <taxon>Agaricineae</taxon>
        <taxon>Agaricaceae</taxon>
        <taxon>Leucocoprinus</taxon>
    </lineage>
</organism>
<reference evidence="1" key="1">
    <citation type="submission" date="2022-07" db="EMBL/GenBank/DDBJ databases">
        <title>Genome Sequence of Leucocoprinus birnbaumii.</title>
        <authorList>
            <person name="Buettner E."/>
        </authorList>
    </citation>
    <scope>NUCLEOTIDE SEQUENCE</scope>
    <source>
        <strain evidence="1">VT141</strain>
    </source>
</reference>
<sequence>MSNNGTEAEPFACVGYIGGSILDRLLARTDSSTFQITTLVRSEDKAGPLRSYNITPVIGSFDDLSLIENLAANADVVFDAADADNLDATKAFLRGFKRRYQVTGKPSIFIHTSGTGLLSDNAAGMYATTKVWNDADADDLETLPDKAPHRNVDLAIIDADKEGFVQAYLVAPSTIYGLATGQLVKAGVANNRSMQIPSLIRAALDRSRAGMIGEGLNIWPNVHIDDVADLYMSVYDAVTSNRNPGRGREGYYFGENGEHTLYDVATQIGNVLVRFRKSASAIFGGMERDQNLAATGIDFARIQFKVQGEQVKGDRLAP</sequence>
<dbReference type="EMBL" id="JANIEX010000510">
    <property type="protein sequence ID" value="KAJ3566143.1"/>
    <property type="molecule type" value="Genomic_DNA"/>
</dbReference>
<keyword evidence="2" id="KW-1185">Reference proteome</keyword>
<protein>
    <recommendedName>
        <fullName evidence="3">NAD(P)-binding domain-containing protein</fullName>
    </recommendedName>
</protein>
<dbReference type="GO" id="GO:0005737">
    <property type="term" value="C:cytoplasm"/>
    <property type="evidence" value="ECO:0007669"/>
    <property type="project" value="TreeGrafter"/>
</dbReference>